<reference evidence="15" key="2">
    <citation type="submission" date="2013-12" db="EMBL/GenBank/DDBJ databases">
        <title>Evolution of pathogenesis and genome organization in the Tremellales.</title>
        <authorList>
            <person name="Cuomo C."/>
            <person name="Litvintseva A."/>
            <person name="Heitman J."/>
            <person name="Chen Y."/>
            <person name="Sun S."/>
            <person name="Springer D."/>
            <person name="Dromer F."/>
            <person name="Young S."/>
            <person name="Zeng Q."/>
            <person name="Chapman S."/>
            <person name="Gujja S."/>
            <person name="Saif S."/>
            <person name="Birren B."/>
        </authorList>
    </citation>
    <scope>NUCLEOTIDE SEQUENCE [LARGE SCALE GENOMIC DNA]</scope>
    <source>
        <strain evidence="15">BCC8398</strain>
    </source>
</reference>
<evidence type="ECO:0000256" key="10">
    <source>
        <dbReference type="ARBA" id="ARBA00023136"/>
    </source>
</evidence>
<keyword evidence="15" id="KW-1185">Reference proteome</keyword>
<evidence type="ECO:0000256" key="6">
    <source>
        <dbReference type="ARBA" id="ARBA00022827"/>
    </source>
</evidence>
<dbReference type="OrthoDB" id="683240at2759"/>
<evidence type="ECO:0000313" key="14">
    <source>
        <dbReference type="EMBL" id="OCF38218.1"/>
    </source>
</evidence>
<evidence type="ECO:0000256" key="12">
    <source>
        <dbReference type="SAM" id="MobiDB-lite"/>
    </source>
</evidence>
<dbReference type="HAMAP" id="MF_03193">
    <property type="entry name" value="COQ6_monooxygenase"/>
    <property type="match status" value="1"/>
</dbReference>
<dbReference type="GO" id="GO:0120538">
    <property type="term" value="F:2-methoxy-6-polyprenolphenol 4-hydroxylase activity"/>
    <property type="evidence" value="ECO:0007669"/>
    <property type="project" value="UniProtKB-EC"/>
</dbReference>
<dbReference type="InterPro" id="IPR018168">
    <property type="entry name" value="Ubi_Hdrlase_CS"/>
</dbReference>
<keyword evidence="8 11" id="KW-0503">Monooxygenase</keyword>
<sequence>MKVAGNPVRSLPRAVRPDVPATKNLWFSRSRGLVGSASTTCRSIHSETRTTLAIPCARATWNGRVSSASQVRSQLGHARSHHHQVAAVETELEPIPPISNSSTYDIVIIGGSNAGLALACALLAQPTLSKTTRILLLEGSSLDKTRSWSGKGDWENRVSSLTAENVGWLESIGVWKHIEESRSCAVEEMVIWANPSPSSTPTIHFPPLGHPMARMTENMNLQRALLRRIEEIGSGIVDIRESSRVGEMRLGEGGRWVGLRVGEEWIRGSLVVGADGPNSPVRKFSNIESYGHAYSTHAVVATLFHPPSPLYPNSTAFQRFLPTGPLAFLPLNEEASTMVWSTLPPHAAALKRLSMEALTAMVNAGFTLPESTLTTLTDRMIAADDAGKGTPLMFEEIIDHIATSPTSVAGEADSEQAILPPMVTSIHGPSVAGFPLRLSHAEEYLGDRTALVGDAAHTIHPLAGQGLNQGLADVRSLAETLETARSLGGDLGTKTSLAPYPRERYPLNHLILSTTDKLHYIFRARNGPINWLRGTGLDIINEIGPLKKILMGGAGAGPSATSSSALSANGVRGRGRSEKDREFGMSHAQDPLTPSAGNMGTLADGVEGWFVLKGVAKMAGGVLGELTKNGLRRAADALERK</sequence>
<evidence type="ECO:0000256" key="5">
    <source>
        <dbReference type="ARBA" id="ARBA00022792"/>
    </source>
</evidence>
<reference evidence="14 15" key="1">
    <citation type="submission" date="2013-07" db="EMBL/GenBank/DDBJ databases">
        <title>The Genome Sequence of Cryptococcus heveanensis BCC8398.</title>
        <authorList>
            <consortium name="The Broad Institute Genome Sequencing Platform"/>
            <person name="Cuomo C."/>
            <person name="Litvintseva A."/>
            <person name="Chen Y."/>
            <person name="Heitman J."/>
            <person name="Sun S."/>
            <person name="Springer D."/>
            <person name="Dromer F."/>
            <person name="Young S.K."/>
            <person name="Zeng Q."/>
            <person name="Gargeya S."/>
            <person name="Fitzgerald M."/>
            <person name="Abouelleil A."/>
            <person name="Alvarado L."/>
            <person name="Berlin A.M."/>
            <person name="Chapman S.B."/>
            <person name="Dewar J."/>
            <person name="Goldberg J."/>
            <person name="Griggs A."/>
            <person name="Gujja S."/>
            <person name="Hansen M."/>
            <person name="Howarth C."/>
            <person name="Imamovic A."/>
            <person name="Larimer J."/>
            <person name="McCowan C."/>
            <person name="Murphy C."/>
            <person name="Pearson M."/>
            <person name="Priest M."/>
            <person name="Roberts A."/>
            <person name="Saif S."/>
            <person name="Shea T."/>
            <person name="Sykes S."/>
            <person name="Wortman J."/>
            <person name="Nusbaum C."/>
            <person name="Birren B."/>
        </authorList>
    </citation>
    <scope>NUCLEOTIDE SEQUENCE [LARGE SCALE GENOMIC DNA]</scope>
    <source>
        <strain evidence="14 15">BCC8398</strain>
    </source>
</reference>
<feature type="compositionally biased region" description="Basic and acidic residues" evidence="12">
    <location>
        <begin position="575"/>
        <end position="584"/>
    </location>
</feature>
<feature type="domain" description="FAD-binding" evidence="13">
    <location>
        <begin position="434"/>
        <end position="506"/>
    </location>
</feature>
<keyword evidence="6 11" id="KW-0274">FAD</keyword>
<dbReference type="GO" id="GO:0106364">
    <property type="term" value="F:4-hydroxy-3-all-trans-polyprenylbenzoate oxygenase activity"/>
    <property type="evidence" value="ECO:0007669"/>
    <property type="project" value="UniProtKB-EC"/>
</dbReference>
<evidence type="ECO:0000259" key="13">
    <source>
        <dbReference type="Pfam" id="PF01494"/>
    </source>
</evidence>
<dbReference type="InterPro" id="IPR036188">
    <property type="entry name" value="FAD/NAD-bd_sf"/>
</dbReference>
<keyword evidence="9 11" id="KW-0496">Mitochondrion</keyword>
<dbReference type="EMBL" id="KI669492">
    <property type="protein sequence ID" value="OCF38218.1"/>
    <property type="molecule type" value="Genomic_DNA"/>
</dbReference>
<evidence type="ECO:0000256" key="7">
    <source>
        <dbReference type="ARBA" id="ARBA00023002"/>
    </source>
</evidence>
<comment type="catalytic activity">
    <reaction evidence="11">
        <text>a 2-methoxy-6-(all-trans-polyprenyl)phenol + 2 reduced [2Fe-2S]-[ferredoxin] + O2 + 2 H(+) = a 2-methoxy-6-(all-trans-polyprenyl)benzene-1,4-diol + 2 oxidized [2Fe-2S]-[ferredoxin] + H2O</text>
        <dbReference type="Rhea" id="RHEA:81183"/>
        <dbReference type="Rhea" id="RHEA-COMP:9551"/>
        <dbReference type="Rhea" id="RHEA-COMP:10000"/>
        <dbReference type="Rhea" id="RHEA-COMP:10001"/>
        <dbReference type="Rhea" id="RHEA-COMP:10858"/>
        <dbReference type="ChEBI" id="CHEBI:15377"/>
        <dbReference type="ChEBI" id="CHEBI:15378"/>
        <dbReference type="ChEBI" id="CHEBI:15379"/>
        <dbReference type="ChEBI" id="CHEBI:33737"/>
        <dbReference type="ChEBI" id="CHEBI:33738"/>
        <dbReference type="ChEBI" id="CHEBI:62731"/>
        <dbReference type="ChEBI" id="CHEBI:84166"/>
        <dbReference type="EC" id="1.14.15.46"/>
    </reaction>
</comment>
<dbReference type="NCBIfam" id="TIGR01988">
    <property type="entry name" value="Ubi-OHases"/>
    <property type="match status" value="1"/>
</dbReference>
<feature type="region of interest" description="Disordered" evidence="12">
    <location>
        <begin position="558"/>
        <end position="596"/>
    </location>
</feature>
<dbReference type="Gene3D" id="3.50.50.60">
    <property type="entry name" value="FAD/NAD(P)-binding domain"/>
    <property type="match status" value="2"/>
</dbReference>
<dbReference type="PANTHER" id="PTHR43876">
    <property type="entry name" value="UBIQUINONE BIOSYNTHESIS MONOOXYGENASE COQ6, MITOCHONDRIAL"/>
    <property type="match status" value="1"/>
</dbReference>
<dbReference type="InterPro" id="IPR051205">
    <property type="entry name" value="UbiH/COQ6_monooxygenase"/>
</dbReference>
<protein>
    <recommendedName>
        <fullName evidence="11">Ubiquinone biosynthesis monooxygenase COQ6, mitochondrial</fullName>
        <ecNumber evidence="11">1.14.15.45</ecNumber>
    </recommendedName>
    <alternativeName>
        <fullName evidence="11">2-methoxy-6-polyprenolphenol 4-hydroxylase</fullName>
        <ecNumber evidence="11">1.14.15.46</ecNumber>
    </alternativeName>
</protein>
<dbReference type="GO" id="GO:0016712">
    <property type="term" value="F:oxidoreductase activity, acting on paired donors, with incorporation or reduction of molecular oxygen, reduced flavin or flavoprotein as one donor, and incorporation of one atom of oxygen"/>
    <property type="evidence" value="ECO:0007669"/>
    <property type="project" value="UniProtKB-UniRule"/>
</dbReference>
<gene>
    <name evidence="11" type="primary">COQ6</name>
    <name evidence="14" type="ORF">I316_00443</name>
</gene>
<comment type="function">
    <text evidence="11">FAD-dependent monooxygenase required for two non-consecutive steps during ubiquinone biosynthesis. Required for the C5-ring hydroxylation during ubiquinone biosynthesis by catalyzing the hydroxylation of 4-hydroxy-3-(all-trans-polyprenyl)benzoic acid to 3,4-dihydroxy-5-(all-trans-polyprenyl)benzoic acid. Also acts downstream of coq4, for the C1-hydroxylation during ubiquinone biosynthesis by catalyzing the hydroxylation of 2-methoxy-6-(all-trans-polyprenyl)phenol to 2-methoxy-6-(all-trans-polyprenyl)benzene-1,4-diol. The electrons required for the hydroxylation reaction are funneled indirectly to coq6 from NADPH via a ferredoxin/ferredoxin reductase system.</text>
</comment>
<evidence type="ECO:0000256" key="1">
    <source>
        <dbReference type="ARBA" id="ARBA00001974"/>
    </source>
</evidence>
<feature type="compositionally biased region" description="Low complexity" evidence="12">
    <location>
        <begin position="558"/>
        <end position="570"/>
    </location>
</feature>
<feature type="domain" description="FAD-binding" evidence="13">
    <location>
        <begin position="104"/>
        <end position="336"/>
    </location>
</feature>
<keyword evidence="7 11" id="KW-0560">Oxidoreductase</keyword>
<dbReference type="PROSITE" id="PS01304">
    <property type="entry name" value="UBIH"/>
    <property type="match status" value="1"/>
</dbReference>
<dbReference type="Proteomes" id="UP000092666">
    <property type="component" value="Unassembled WGS sequence"/>
</dbReference>
<dbReference type="UniPathway" id="UPA00232"/>
<accession>A0A1B9H4N8</accession>
<dbReference type="GO" id="GO:0031314">
    <property type="term" value="C:extrinsic component of mitochondrial inner membrane"/>
    <property type="evidence" value="ECO:0007669"/>
    <property type="project" value="UniProtKB-UniRule"/>
</dbReference>
<dbReference type="SUPFAM" id="SSF51905">
    <property type="entry name" value="FAD/NAD(P)-binding domain"/>
    <property type="match status" value="1"/>
</dbReference>
<dbReference type="InterPro" id="IPR002938">
    <property type="entry name" value="FAD-bd"/>
</dbReference>
<dbReference type="EC" id="1.14.15.45" evidence="11"/>
<evidence type="ECO:0000256" key="4">
    <source>
        <dbReference type="ARBA" id="ARBA00022688"/>
    </source>
</evidence>
<evidence type="ECO:0000256" key="3">
    <source>
        <dbReference type="ARBA" id="ARBA00022630"/>
    </source>
</evidence>
<dbReference type="Pfam" id="PF01494">
    <property type="entry name" value="FAD_binding_3"/>
    <property type="match status" value="2"/>
</dbReference>
<evidence type="ECO:0000256" key="8">
    <source>
        <dbReference type="ARBA" id="ARBA00023033"/>
    </source>
</evidence>
<keyword evidence="5 11" id="KW-0999">Mitochondrion inner membrane</keyword>
<comment type="similarity">
    <text evidence="2 11">Belongs to the UbiH/COQ6 family.</text>
</comment>
<dbReference type="AlphaFoldDB" id="A0A1B9H4N8"/>
<comment type="subcellular location">
    <subcellularLocation>
        <location evidence="11">Mitochondrion inner membrane</location>
        <topology evidence="11">Peripheral membrane protein</topology>
        <orientation evidence="11">Matrix side</orientation>
    </subcellularLocation>
</comment>
<dbReference type="InterPro" id="IPR000689">
    <property type="entry name" value="UbQ_mOase_COQ6"/>
</dbReference>
<name>A0A1B9H4N8_9TREE</name>
<comment type="cofactor">
    <cofactor evidence="1 11">
        <name>FAD</name>
        <dbReference type="ChEBI" id="CHEBI:57692"/>
    </cofactor>
</comment>
<dbReference type="PRINTS" id="PR00420">
    <property type="entry name" value="RNGMNOXGNASE"/>
</dbReference>
<comment type="catalytic activity">
    <reaction evidence="11">
        <text>a 4-hydroxy-3-(all-trans-polyprenyl)benzoate + 2 reduced [2Fe-2S]-[ferredoxin] + O2 + 2 H(+) = a 3,4-dihydroxy-5-(all-trans-polyprenyl)benzoate + 2 oxidized [2Fe-2S]-[ferredoxin] + H2O</text>
        <dbReference type="Rhea" id="RHEA:81195"/>
        <dbReference type="Rhea" id="RHEA-COMP:9514"/>
        <dbReference type="Rhea" id="RHEA-COMP:10000"/>
        <dbReference type="Rhea" id="RHEA-COMP:10001"/>
        <dbReference type="Rhea" id="RHEA-COMP:10930"/>
        <dbReference type="ChEBI" id="CHEBI:15377"/>
        <dbReference type="ChEBI" id="CHEBI:15378"/>
        <dbReference type="ChEBI" id="CHEBI:15379"/>
        <dbReference type="ChEBI" id="CHEBI:33737"/>
        <dbReference type="ChEBI" id="CHEBI:33738"/>
        <dbReference type="ChEBI" id="CHEBI:64694"/>
        <dbReference type="ChEBI" id="CHEBI:78396"/>
        <dbReference type="EC" id="1.14.15.45"/>
    </reaction>
</comment>
<dbReference type="STRING" id="1296120.A0A1B9H4N8"/>
<dbReference type="GO" id="GO:0071949">
    <property type="term" value="F:FAD binding"/>
    <property type="evidence" value="ECO:0007669"/>
    <property type="project" value="InterPro"/>
</dbReference>
<dbReference type="FunFam" id="3.50.50.60:FF:000363">
    <property type="entry name" value="Ubiquinone biosynthesis monooxygenase COQ6, mitochondrial"/>
    <property type="match status" value="1"/>
</dbReference>
<dbReference type="InterPro" id="IPR010971">
    <property type="entry name" value="UbiH/COQ6"/>
</dbReference>
<comment type="pathway">
    <text evidence="11">Cofactor biosynthesis; ubiquinone biosynthesis.</text>
</comment>
<keyword evidence="14" id="KW-0830">Ubiquinone</keyword>
<dbReference type="EC" id="1.14.15.46" evidence="11"/>
<dbReference type="PANTHER" id="PTHR43876:SF7">
    <property type="entry name" value="UBIQUINONE BIOSYNTHESIS MONOOXYGENASE COQ6, MITOCHONDRIAL"/>
    <property type="match status" value="1"/>
</dbReference>
<proteinExistence type="inferred from homology"/>
<evidence type="ECO:0000256" key="9">
    <source>
        <dbReference type="ARBA" id="ARBA00023128"/>
    </source>
</evidence>
<evidence type="ECO:0000313" key="15">
    <source>
        <dbReference type="Proteomes" id="UP000092666"/>
    </source>
</evidence>
<organism evidence="14 15">
    <name type="scientific">Kwoniella heveanensis BCC8398</name>
    <dbReference type="NCBI Taxonomy" id="1296120"/>
    <lineage>
        <taxon>Eukaryota</taxon>
        <taxon>Fungi</taxon>
        <taxon>Dikarya</taxon>
        <taxon>Basidiomycota</taxon>
        <taxon>Agaricomycotina</taxon>
        <taxon>Tremellomycetes</taxon>
        <taxon>Tremellales</taxon>
        <taxon>Cryptococcaceae</taxon>
        <taxon>Kwoniella</taxon>
    </lineage>
</organism>
<keyword evidence="4 11" id="KW-0831">Ubiquinone biosynthesis</keyword>
<comment type="subunit">
    <text evidence="11">Component of a multi-subunit COQ enzyme complex, composed of at least COQ3, COQ4, COQ5, COQ6, COQ7 and COQ9.</text>
</comment>
<keyword evidence="10 11" id="KW-0472">Membrane</keyword>
<evidence type="ECO:0000256" key="11">
    <source>
        <dbReference type="HAMAP-Rule" id="MF_03193"/>
    </source>
</evidence>
<evidence type="ECO:0000256" key="2">
    <source>
        <dbReference type="ARBA" id="ARBA00005349"/>
    </source>
</evidence>
<keyword evidence="3 11" id="KW-0285">Flavoprotein</keyword>